<organism evidence="1 2">
    <name type="scientific">Dactylosporangium vinaceum</name>
    <dbReference type="NCBI Taxonomy" id="53362"/>
    <lineage>
        <taxon>Bacteria</taxon>
        <taxon>Bacillati</taxon>
        <taxon>Actinomycetota</taxon>
        <taxon>Actinomycetes</taxon>
        <taxon>Micromonosporales</taxon>
        <taxon>Micromonosporaceae</taxon>
        <taxon>Dactylosporangium</taxon>
    </lineage>
</organism>
<keyword evidence="2" id="KW-1185">Reference proteome</keyword>
<dbReference type="Pfam" id="PF19953">
    <property type="entry name" value="EACC1"/>
    <property type="match status" value="1"/>
</dbReference>
<dbReference type="Proteomes" id="UP001589608">
    <property type="component" value="Unassembled WGS sequence"/>
</dbReference>
<proteinExistence type="predicted"/>
<sequence length="114" mass="11580">MLLTVATDDPSALGSLYTWLRGSADVTAHAELTPVPATGPTMNVLEAIDVVLSNTIGLTSLIVAVKAWRGAGRRATVTLTAGGITLSATDPDPVTLAAMERALRAATATGEHAA</sequence>
<protein>
    <submittedName>
        <fullName evidence="1">Uncharacterized protein</fullName>
    </submittedName>
</protein>
<evidence type="ECO:0000313" key="1">
    <source>
        <dbReference type="EMBL" id="MFB9447148.1"/>
    </source>
</evidence>
<dbReference type="EMBL" id="JBHMCA010000052">
    <property type="protein sequence ID" value="MFB9447148.1"/>
    <property type="molecule type" value="Genomic_DNA"/>
</dbReference>
<evidence type="ECO:0000313" key="2">
    <source>
        <dbReference type="Proteomes" id="UP001589608"/>
    </source>
</evidence>
<accession>A0ABV5ME65</accession>
<name>A0ABV5ME65_9ACTN</name>
<gene>
    <name evidence="1" type="ORF">ACFFTR_29000</name>
</gene>
<dbReference type="InterPro" id="IPR045428">
    <property type="entry name" value="EACC1"/>
</dbReference>
<comment type="caution">
    <text evidence="1">The sequence shown here is derived from an EMBL/GenBank/DDBJ whole genome shotgun (WGS) entry which is preliminary data.</text>
</comment>
<dbReference type="RefSeq" id="WP_223092591.1">
    <property type="nucleotide sequence ID" value="NZ_CP061913.1"/>
</dbReference>
<reference evidence="1 2" key="1">
    <citation type="submission" date="2024-09" db="EMBL/GenBank/DDBJ databases">
        <authorList>
            <person name="Sun Q."/>
            <person name="Mori K."/>
        </authorList>
    </citation>
    <scope>NUCLEOTIDE SEQUENCE [LARGE SCALE GENOMIC DNA]</scope>
    <source>
        <strain evidence="1 2">JCM 3307</strain>
    </source>
</reference>